<accession>A0A7W6GIP6</accession>
<comment type="caution">
    <text evidence="3">The sequence shown here is derived from an EMBL/GenBank/DDBJ whole genome shotgun (WGS) entry which is preliminary data.</text>
</comment>
<feature type="transmembrane region" description="Helical" evidence="2">
    <location>
        <begin position="30"/>
        <end position="48"/>
    </location>
</feature>
<evidence type="ECO:0000313" key="4">
    <source>
        <dbReference type="Proteomes" id="UP000574761"/>
    </source>
</evidence>
<keyword evidence="4" id="KW-1185">Reference proteome</keyword>
<organism evidence="3 4">
    <name type="scientific">Mycoplana azooxidifex</name>
    <dbReference type="NCBI Taxonomy" id="1636188"/>
    <lineage>
        <taxon>Bacteria</taxon>
        <taxon>Pseudomonadati</taxon>
        <taxon>Pseudomonadota</taxon>
        <taxon>Alphaproteobacteria</taxon>
        <taxon>Hyphomicrobiales</taxon>
        <taxon>Rhizobiaceae</taxon>
        <taxon>Mycoplana</taxon>
    </lineage>
</organism>
<reference evidence="3 4" key="1">
    <citation type="submission" date="2020-08" db="EMBL/GenBank/DDBJ databases">
        <title>Genomic Encyclopedia of Type Strains, Phase IV (KMG-IV): sequencing the most valuable type-strain genomes for metagenomic binning, comparative biology and taxonomic classification.</title>
        <authorList>
            <person name="Goeker M."/>
        </authorList>
    </citation>
    <scope>NUCLEOTIDE SEQUENCE [LARGE SCALE GENOMIC DNA]</scope>
    <source>
        <strain evidence="3 4">DSM 100211</strain>
    </source>
</reference>
<name>A0A7W6GIP6_9HYPH</name>
<keyword evidence="2" id="KW-1133">Transmembrane helix</keyword>
<evidence type="ECO:0008006" key="5">
    <source>
        <dbReference type="Google" id="ProtNLM"/>
    </source>
</evidence>
<keyword evidence="2" id="KW-0472">Membrane</keyword>
<keyword evidence="2" id="KW-0812">Transmembrane</keyword>
<feature type="transmembrane region" description="Helical" evidence="2">
    <location>
        <begin position="68"/>
        <end position="85"/>
    </location>
</feature>
<dbReference type="AlphaFoldDB" id="A0A7W6GIP6"/>
<dbReference type="Pfam" id="PF10947">
    <property type="entry name" value="DUF2628"/>
    <property type="match status" value="1"/>
</dbReference>
<evidence type="ECO:0000256" key="2">
    <source>
        <dbReference type="SAM" id="Phobius"/>
    </source>
</evidence>
<dbReference type="Proteomes" id="UP000574761">
    <property type="component" value="Unassembled WGS sequence"/>
</dbReference>
<gene>
    <name evidence="3" type="ORF">GGQ64_002391</name>
</gene>
<protein>
    <recommendedName>
        <fullName evidence="5">DUF2628 domain-containing protein</fullName>
    </recommendedName>
</protein>
<dbReference type="EMBL" id="JACIEE010000004">
    <property type="protein sequence ID" value="MBB3977191.1"/>
    <property type="molecule type" value="Genomic_DNA"/>
</dbReference>
<evidence type="ECO:0000313" key="3">
    <source>
        <dbReference type="EMBL" id="MBB3977191.1"/>
    </source>
</evidence>
<evidence type="ECO:0000256" key="1">
    <source>
        <dbReference type="SAM" id="MobiDB-lite"/>
    </source>
</evidence>
<dbReference type="RefSeq" id="WP_183804134.1">
    <property type="nucleotide sequence ID" value="NZ_JACIEE010000004.1"/>
</dbReference>
<feature type="region of interest" description="Disordered" evidence="1">
    <location>
        <begin position="128"/>
        <end position="156"/>
    </location>
</feature>
<dbReference type="InterPro" id="IPR024399">
    <property type="entry name" value="DUF2628"/>
</dbReference>
<proteinExistence type="predicted"/>
<sequence>MTTASYLILTPPGEPAAAEKAAFIRDGFRWTAFFFPAIWLLVHRLWFWGALALVGQFAATALSASSELSLTGWVLSAAISLLVALEGPQALVRSREARDWTLRSVVTAPDLETAELIYYSENAAPAGTATAPLPPSDTSTKATRPPALGLLGYDGE</sequence>